<organism evidence="2">
    <name type="scientific">Sesamum radiatum</name>
    <name type="common">Black benniseed</name>
    <dbReference type="NCBI Taxonomy" id="300843"/>
    <lineage>
        <taxon>Eukaryota</taxon>
        <taxon>Viridiplantae</taxon>
        <taxon>Streptophyta</taxon>
        <taxon>Embryophyta</taxon>
        <taxon>Tracheophyta</taxon>
        <taxon>Spermatophyta</taxon>
        <taxon>Magnoliopsida</taxon>
        <taxon>eudicotyledons</taxon>
        <taxon>Gunneridae</taxon>
        <taxon>Pentapetalae</taxon>
        <taxon>asterids</taxon>
        <taxon>lamiids</taxon>
        <taxon>Lamiales</taxon>
        <taxon>Pedaliaceae</taxon>
        <taxon>Sesamum</taxon>
    </lineage>
</organism>
<evidence type="ECO:0000256" key="1">
    <source>
        <dbReference type="SAM" id="MobiDB-lite"/>
    </source>
</evidence>
<feature type="region of interest" description="Disordered" evidence="1">
    <location>
        <begin position="1"/>
        <end position="49"/>
    </location>
</feature>
<name>A0AAW2SKL1_SESRA</name>
<reference evidence="2" key="2">
    <citation type="journal article" date="2024" name="Plant">
        <title>Genomic evolution and insights into agronomic trait innovations of Sesamum species.</title>
        <authorList>
            <person name="Miao H."/>
            <person name="Wang L."/>
            <person name="Qu L."/>
            <person name="Liu H."/>
            <person name="Sun Y."/>
            <person name="Le M."/>
            <person name="Wang Q."/>
            <person name="Wei S."/>
            <person name="Zheng Y."/>
            <person name="Lin W."/>
            <person name="Duan Y."/>
            <person name="Cao H."/>
            <person name="Xiong S."/>
            <person name="Wang X."/>
            <person name="Wei L."/>
            <person name="Li C."/>
            <person name="Ma Q."/>
            <person name="Ju M."/>
            <person name="Zhao R."/>
            <person name="Li G."/>
            <person name="Mu C."/>
            <person name="Tian Q."/>
            <person name="Mei H."/>
            <person name="Zhang T."/>
            <person name="Gao T."/>
            <person name="Zhang H."/>
        </authorList>
    </citation>
    <scope>NUCLEOTIDE SEQUENCE</scope>
    <source>
        <strain evidence="2">G02</strain>
    </source>
</reference>
<gene>
    <name evidence="2" type="ORF">Sradi_2523700</name>
</gene>
<sequence length="49" mass="4987">MANGYPPSGEEPSFLDLEVATGNAPKPFASDLAGGDPLLNSGCSLPKRP</sequence>
<dbReference type="AlphaFoldDB" id="A0AAW2SKL1"/>
<accession>A0AAW2SKL1</accession>
<dbReference type="EMBL" id="JACGWJ010000010">
    <property type="protein sequence ID" value="KAL0393009.1"/>
    <property type="molecule type" value="Genomic_DNA"/>
</dbReference>
<evidence type="ECO:0000313" key="2">
    <source>
        <dbReference type="EMBL" id="KAL0393009.1"/>
    </source>
</evidence>
<reference evidence="2" key="1">
    <citation type="submission" date="2020-06" db="EMBL/GenBank/DDBJ databases">
        <authorList>
            <person name="Li T."/>
            <person name="Hu X."/>
            <person name="Zhang T."/>
            <person name="Song X."/>
            <person name="Zhang H."/>
            <person name="Dai N."/>
            <person name="Sheng W."/>
            <person name="Hou X."/>
            <person name="Wei L."/>
        </authorList>
    </citation>
    <scope>NUCLEOTIDE SEQUENCE</scope>
    <source>
        <strain evidence="2">G02</strain>
        <tissue evidence="2">Leaf</tissue>
    </source>
</reference>
<proteinExistence type="predicted"/>
<comment type="caution">
    <text evidence="2">The sequence shown here is derived from an EMBL/GenBank/DDBJ whole genome shotgun (WGS) entry which is preliminary data.</text>
</comment>
<protein>
    <submittedName>
        <fullName evidence="2">Uncharacterized protein</fullName>
    </submittedName>
</protein>